<feature type="domain" description="PAC" evidence="12">
    <location>
        <begin position="352"/>
        <end position="406"/>
    </location>
</feature>
<dbReference type="Pfam" id="PF00512">
    <property type="entry name" value="HisKA"/>
    <property type="match status" value="1"/>
</dbReference>
<dbReference type="PROSITE" id="PS50109">
    <property type="entry name" value="HIS_KIN"/>
    <property type="match status" value="1"/>
</dbReference>
<dbReference type="PRINTS" id="PR00344">
    <property type="entry name" value="BCTRLSENSOR"/>
</dbReference>
<feature type="domain" description="PAC" evidence="12">
    <location>
        <begin position="497"/>
        <end position="549"/>
    </location>
</feature>
<evidence type="ECO:0000259" key="10">
    <source>
        <dbReference type="PROSITE" id="PS50110"/>
    </source>
</evidence>
<evidence type="ECO:0000256" key="8">
    <source>
        <dbReference type="SAM" id="MobiDB-lite"/>
    </source>
</evidence>
<dbReference type="NCBIfam" id="TIGR00229">
    <property type="entry name" value="sensory_box"/>
    <property type="match status" value="6"/>
</dbReference>
<protein>
    <recommendedName>
        <fullName evidence="2">histidine kinase</fullName>
        <ecNumber evidence="2">2.7.13.3</ecNumber>
    </recommendedName>
</protein>
<dbReference type="Pfam" id="PF08447">
    <property type="entry name" value="PAS_3"/>
    <property type="match status" value="1"/>
</dbReference>
<dbReference type="PROSITE" id="PS50110">
    <property type="entry name" value="RESPONSE_REGULATORY"/>
    <property type="match status" value="1"/>
</dbReference>
<feature type="domain" description="PAC" evidence="12">
    <location>
        <begin position="990"/>
        <end position="1043"/>
    </location>
</feature>
<dbReference type="CDD" id="cd00130">
    <property type="entry name" value="PAS"/>
    <property type="match status" value="7"/>
</dbReference>
<feature type="domain" description="PAC" evidence="12">
    <location>
        <begin position="1249"/>
        <end position="1301"/>
    </location>
</feature>
<dbReference type="Gene3D" id="3.30.450.20">
    <property type="entry name" value="PAS domain"/>
    <property type="match status" value="10"/>
</dbReference>
<dbReference type="PANTHER" id="PTHR43547">
    <property type="entry name" value="TWO-COMPONENT HISTIDINE KINASE"/>
    <property type="match status" value="1"/>
</dbReference>
<dbReference type="InterPro" id="IPR004358">
    <property type="entry name" value="Sig_transdc_His_kin-like_C"/>
</dbReference>
<dbReference type="Gene3D" id="3.40.50.2300">
    <property type="match status" value="1"/>
</dbReference>
<keyword evidence="4" id="KW-0418">Kinase</keyword>
<dbReference type="EMBL" id="SRRZ01000012">
    <property type="protein sequence ID" value="NQE33232.1"/>
    <property type="molecule type" value="Genomic_DNA"/>
</dbReference>
<dbReference type="PANTHER" id="PTHR43547:SF2">
    <property type="entry name" value="HYBRID SIGNAL TRANSDUCTION HISTIDINE KINASE C"/>
    <property type="match status" value="1"/>
</dbReference>
<reference evidence="13 14" key="1">
    <citation type="journal article" date="2020" name="Sci. Rep.">
        <title>A novel cyanobacterial geosmin producer, revising GeoA distribution and dispersion patterns in Bacteria.</title>
        <authorList>
            <person name="Churro C."/>
            <person name="Semedo-Aguiar A.P."/>
            <person name="Silva A.D."/>
            <person name="Pereira-Leal J.B."/>
            <person name="Leite R.B."/>
        </authorList>
    </citation>
    <scope>NUCLEOTIDE SEQUENCE [LARGE SCALE GENOMIC DNA]</scope>
    <source>
        <strain evidence="13 14">IPMA8</strain>
    </source>
</reference>
<dbReference type="Proteomes" id="UP000702425">
    <property type="component" value="Unassembled WGS sequence"/>
</dbReference>
<dbReference type="EC" id="2.7.13.3" evidence="2"/>
<feature type="region of interest" description="Disordered" evidence="8">
    <location>
        <begin position="1"/>
        <end position="21"/>
    </location>
</feature>
<evidence type="ECO:0000256" key="3">
    <source>
        <dbReference type="ARBA" id="ARBA00022553"/>
    </source>
</evidence>
<feature type="modified residue" description="4-aspartylphosphate" evidence="6">
    <location>
        <position position="1621"/>
    </location>
</feature>
<evidence type="ECO:0000256" key="1">
    <source>
        <dbReference type="ARBA" id="ARBA00000085"/>
    </source>
</evidence>
<feature type="domain" description="PAC" evidence="12">
    <location>
        <begin position="749"/>
        <end position="801"/>
    </location>
</feature>
<feature type="domain" description="PAS" evidence="11">
    <location>
        <begin position="802"/>
        <end position="874"/>
    </location>
</feature>
<dbReference type="Gene3D" id="3.30.565.10">
    <property type="entry name" value="Histidine kinase-like ATPase, C-terminal domain"/>
    <property type="match status" value="1"/>
</dbReference>
<dbReference type="SUPFAM" id="SSF47384">
    <property type="entry name" value="Homodimeric domain of signal transducing histidine kinase"/>
    <property type="match status" value="1"/>
</dbReference>
<dbReference type="SMART" id="SM00387">
    <property type="entry name" value="HATPase_c"/>
    <property type="match status" value="1"/>
</dbReference>
<dbReference type="InterPro" id="IPR035965">
    <property type="entry name" value="PAS-like_dom_sf"/>
</dbReference>
<dbReference type="Gene3D" id="1.10.287.130">
    <property type="match status" value="1"/>
</dbReference>
<dbReference type="Pfam" id="PF02518">
    <property type="entry name" value="HATPase_c"/>
    <property type="match status" value="1"/>
</dbReference>
<evidence type="ECO:0000256" key="6">
    <source>
        <dbReference type="PROSITE-ProRule" id="PRU00169"/>
    </source>
</evidence>
<evidence type="ECO:0000259" key="9">
    <source>
        <dbReference type="PROSITE" id="PS50109"/>
    </source>
</evidence>
<dbReference type="SMART" id="SM00388">
    <property type="entry name" value="HisKA"/>
    <property type="match status" value="1"/>
</dbReference>
<dbReference type="InterPro" id="IPR036890">
    <property type="entry name" value="HATPase_C_sf"/>
</dbReference>
<dbReference type="InterPro" id="IPR013655">
    <property type="entry name" value="PAS_fold_3"/>
</dbReference>
<organism evidence="13 14">
    <name type="scientific">Microcoleus asticus IPMA8</name>
    <dbReference type="NCBI Taxonomy" id="2563858"/>
    <lineage>
        <taxon>Bacteria</taxon>
        <taxon>Bacillati</taxon>
        <taxon>Cyanobacteriota</taxon>
        <taxon>Cyanophyceae</taxon>
        <taxon>Oscillatoriophycideae</taxon>
        <taxon>Oscillatoriales</taxon>
        <taxon>Microcoleaceae</taxon>
        <taxon>Microcoleus</taxon>
        <taxon>Microcoleus asticus</taxon>
    </lineage>
</organism>
<evidence type="ECO:0000313" key="14">
    <source>
        <dbReference type="Proteomes" id="UP000702425"/>
    </source>
</evidence>
<dbReference type="SUPFAM" id="SSF52172">
    <property type="entry name" value="CheY-like"/>
    <property type="match status" value="1"/>
</dbReference>
<evidence type="ECO:0000256" key="7">
    <source>
        <dbReference type="SAM" id="Coils"/>
    </source>
</evidence>
<dbReference type="SUPFAM" id="SSF55785">
    <property type="entry name" value="PYP-like sensor domain (PAS domain)"/>
    <property type="match status" value="10"/>
</dbReference>
<dbReference type="PROSITE" id="PS50113">
    <property type="entry name" value="PAC"/>
    <property type="match status" value="6"/>
</dbReference>
<dbReference type="InterPro" id="IPR001789">
    <property type="entry name" value="Sig_transdc_resp-reg_receiver"/>
</dbReference>
<keyword evidence="5" id="KW-0902">Two-component regulatory system</keyword>
<keyword evidence="13" id="KW-0808">Transferase</keyword>
<dbReference type="InterPro" id="IPR036097">
    <property type="entry name" value="HisK_dim/P_sf"/>
</dbReference>
<dbReference type="InterPro" id="IPR005467">
    <property type="entry name" value="His_kinase_dom"/>
</dbReference>
<dbReference type="InterPro" id="IPR001610">
    <property type="entry name" value="PAC"/>
</dbReference>
<feature type="coiled-coil region" evidence="7">
    <location>
        <begin position="394"/>
        <end position="424"/>
    </location>
</feature>
<accession>A0ABX2CS60</accession>
<dbReference type="CDD" id="cd00082">
    <property type="entry name" value="HisKA"/>
    <property type="match status" value="1"/>
</dbReference>
<dbReference type="PROSITE" id="PS50112">
    <property type="entry name" value="PAS"/>
    <property type="match status" value="5"/>
</dbReference>
<keyword evidence="14" id="KW-1185">Reference proteome</keyword>
<dbReference type="SMART" id="SM00091">
    <property type="entry name" value="PAS"/>
    <property type="match status" value="10"/>
</dbReference>
<proteinExistence type="predicted"/>
<name>A0ABX2CS60_9CYAN</name>
<dbReference type="SMART" id="SM00448">
    <property type="entry name" value="REC"/>
    <property type="match status" value="1"/>
</dbReference>
<evidence type="ECO:0000259" key="11">
    <source>
        <dbReference type="PROSITE" id="PS50112"/>
    </source>
</evidence>
<dbReference type="InterPro" id="IPR000014">
    <property type="entry name" value="PAS"/>
</dbReference>
<dbReference type="CDD" id="cd16922">
    <property type="entry name" value="HATPase_EvgS-ArcB-TorS-like"/>
    <property type="match status" value="1"/>
</dbReference>
<feature type="domain" description="Response regulatory" evidence="10">
    <location>
        <begin position="1572"/>
        <end position="1690"/>
    </location>
</feature>
<keyword evidence="7" id="KW-0175">Coiled coil</keyword>
<evidence type="ECO:0000256" key="2">
    <source>
        <dbReference type="ARBA" id="ARBA00012438"/>
    </source>
</evidence>
<dbReference type="Pfam" id="PF13188">
    <property type="entry name" value="PAS_8"/>
    <property type="match status" value="1"/>
</dbReference>
<dbReference type="InterPro" id="IPR013656">
    <property type="entry name" value="PAS_4"/>
</dbReference>
<sequence>MQNPGNTEPQPKIDPSVSTDSHKVFYPAAPFPTDVGMVLQLADGSIQGCNSHAQELLGMTAEQMQGSTSINSLWQTVREDGSDFPGEKHPAMVALQTGRSCSNIIMGFYRSQGELIWLTLNSQPLFQGDRSTPYAVVTTFTEIAQPQPQAVCHATAQQLSDTLESISDGFFALDRDWRFTYLNLQAARWLNRLPEELIGNSIWEEFPESVGSLFEKKYRHAATFQVTVSFESFYPPLNAWYAVRAYPIASGLAVYFQDVTEEKAARAIFIQQAQTVQQQLAEIEAIYASAPIGLCFIDTDLRFVRLNDRLAEINRVPAAAHIGKTWREILPEMADDLEPLYRQAIETKVPLQQLEVRRTNSAQPELEQDWLLSLYPLRAEDDRVLGVNVTVHEITERKATKKEIQRLNQELERRVNELQSILDAVPVGITIADDPQCKVIRANRFAESMLKVPPDTNVSGTGEQAAVLPFRQLRNGQEIPGEQLPMQLAAASGVAVRDVEIQMAREDGAAFDWLVNAVPLFDEQGAVRGCVGAFVDISERKRALAALRRSEERYRTLFESLDEGFCVIEMLFDENDKPIDYRFLEVNPAFVKQTGLEQAVGKTARQMLPELEDYWFEIYGKVALTGESLRFEHGSEVMNRWFEVSAFRTPEPQSRKVALLFKEISDRKQSENLLRQQSEQLRLFVKHSPAGVAMFDRQMRYMLVSDRWLASYGLGTQNIVGRSHYDIFPNLPDRLKQIHQRCLAGAVETCQEEQFPRPDGLIDWVRWEIHPWRTNTNEIGGIMIFCEIITERKNAELALQAASQQVSNILESITDAFMALDSQWRYTYVNATAEKLLSRSRNDLLGRSIWELFPAEKESNSMAYQELHRVVSEQVSVKFEEFSPSLQRYIEVSVYPAAEGLTAYWSDISDRKRTEEELRQKNAILNLINESAPTPIFVKDREGRIIYANPATLKVLGKPAAEVIGRRDRDLYPIAELGATVTENDRRIMESGQTEVVEESPDGIRTFVAMKAPYRNQAGEVIGLIGISSDITNRKRAEVAMQEQTKLLQVIIDSIGDGLILANQQGEFVLFNRAAVRIFGQLSNEKSCEEWSSTYGLFTTDKNTLFPDAELPLARAIKGEYVNDVEVFVRREDSEDRWISISGYPVVDASSEIKGGVIVCRDITERKQAEAAMQESEERFRNMANNTPFMVWVTNSTGYCTFLSKSWYDFTGQTEEIGLGLGWVNALHPEDREYAKKAFLTANERQEPFRVEYRIRRKDGGYSWAIDAAAPRFSESGQFEGYIGSVIDITERKQVETERDMVLQLEQTARAEAERANRIKDEFLAVLSHELRSPLNPILGWSQLLLGGKLNAPKTAQAFETIERNARLQSQLIEDLLDVSRILQGKLTLNVAPVNLATIIPSAVETVQLAAEAKKIQIQTILNRDIGQVLGDTSRLQQIVWNLLSNAVKFTPEGGQVEVRLAQIESKAQIQVTDTGKGIIADFLPYVFDHFRQEDSATTRKFGGLGLGLAIVRQLVELHGGTVFAESSGEGQGATFTVRLPLLNDDSRRQEEEERHWAASPDISSLPLAGLRILVVDDEPDSRDFVAFVLEEAGAEVISLSSGAEALQSIAQTAPDLLVSDIGMPQMDGYMLIDRIRTQLAPEYRQLLAIALTAYAGEANERQVLQAGFDKHLAKPIDPTELVATVTRAIVKSDRSRRFGR</sequence>
<feature type="domain" description="Histidine kinase" evidence="9">
    <location>
        <begin position="1326"/>
        <end position="1544"/>
    </location>
</feature>
<keyword evidence="3 6" id="KW-0597">Phosphoprotein</keyword>
<evidence type="ECO:0000313" key="13">
    <source>
        <dbReference type="EMBL" id="NQE33232.1"/>
    </source>
</evidence>
<dbReference type="SUPFAM" id="SSF55874">
    <property type="entry name" value="ATPase domain of HSP90 chaperone/DNA topoisomerase II/histidine kinase"/>
    <property type="match status" value="1"/>
</dbReference>
<feature type="domain" description="PAC" evidence="12">
    <location>
        <begin position="1123"/>
        <end position="1175"/>
    </location>
</feature>
<dbReference type="Pfam" id="PF13426">
    <property type="entry name" value="PAS_9"/>
    <property type="match status" value="1"/>
</dbReference>
<dbReference type="GO" id="GO:0004673">
    <property type="term" value="F:protein histidine kinase activity"/>
    <property type="evidence" value="ECO:0007669"/>
    <property type="project" value="UniProtKB-EC"/>
</dbReference>
<evidence type="ECO:0000256" key="5">
    <source>
        <dbReference type="ARBA" id="ARBA00023012"/>
    </source>
</evidence>
<evidence type="ECO:0000259" key="12">
    <source>
        <dbReference type="PROSITE" id="PS50113"/>
    </source>
</evidence>
<gene>
    <name evidence="13" type="primary">bvgS_1</name>
    <name evidence="13" type="ORF">E5S67_00950</name>
</gene>
<comment type="caution">
    <text evidence="13">The sequence shown here is derived from an EMBL/GenBank/DDBJ whole genome shotgun (WGS) entry which is preliminary data.</text>
</comment>
<dbReference type="InterPro" id="IPR011006">
    <property type="entry name" value="CheY-like_superfamily"/>
</dbReference>
<comment type="catalytic activity">
    <reaction evidence="1">
        <text>ATP + protein L-histidine = ADP + protein N-phospho-L-histidine.</text>
        <dbReference type="EC" id="2.7.13.3"/>
    </reaction>
</comment>
<dbReference type="InterPro" id="IPR003594">
    <property type="entry name" value="HATPase_dom"/>
</dbReference>
<feature type="domain" description="PAS" evidence="11">
    <location>
        <begin position="920"/>
        <end position="1000"/>
    </location>
</feature>
<dbReference type="SMART" id="SM00086">
    <property type="entry name" value="PAC"/>
    <property type="match status" value="6"/>
</dbReference>
<evidence type="ECO:0000256" key="4">
    <source>
        <dbReference type="ARBA" id="ARBA00022777"/>
    </source>
</evidence>
<dbReference type="InterPro" id="IPR003661">
    <property type="entry name" value="HisK_dim/P_dom"/>
</dbReference>
<dbReference type="CDD" id="cd17580">
    <property type="entry name" value="REC_2_DhkD-like"/>
    <property type="match status" value="1"/>
</dbReference>
<feature type="domain" description="PAS" evidence="11">
    <location>
        <begin position="1176"/>
        <end position="1246"/>
    </location>
</feature>
<feature type="domain" description="PAS" evidence="11">
    <location>
        <begin position="155"/>
        <end position="206"/>
    </location>
</feature>
<dbReference type="RefSeq" id="WP_172185919.1">
    <property type="nucleotide sequence ID" value="NZ_CAWPPK010000024.1"/>
</dbReference>
<dbReference type="InterPro" id="IPR000700">
    <property type="entry name" value="PAS-assoc_C"/>
</dbReference>
<feature type="domain" description="PAS" evidence="11">
    <location>
        <begin position="1044"/>
        <end position="1085"/>
    </location>
</feature>
<dbReference type="Pfam" id="PF00072">
    <property type="entry name" value="Response_reg"/>
    <property type="match status" value="1"/>
</dbReference>
<dbReference type="Pfam" id="PF08448">
    <property type="entry name" value="PAS_4"/>
    <property type="match status" value="7"/>
</dbReference>